<name>A0ACB9VNG0_CHAAC</name>
<evidence type="ECO:0000313" key="1">
    <source>
        <dbReference type="EMBL" id="KAI4801587.1"/>
    </source>
</evidence>
<dbReference type="EMBL" id="CM043808">
    <property type="protein sequence ID" value="KAI4801587.1"/>
    <property type="molecule type" value="Genomic_DNA"/>
</dbReference>
<dbReference type="Proteomes" id="UP001057452">
    <property type="component" value="Chromosome 24"/>
</dbReference>
<proteinExistence type="predicted"/>
<comment type="caution">
    <text evidence="1">The sequence shown here is derived from an EMBL/GenBank/DDBJ whole genome shotgun (WGS) entry which is preliminary data.</text>
</comment>
<organism evidence="1 2">
    <name type="scientific">Chaenocephalus aceratus</name>
    <name type="common">Blackfin icefish</name>
    <name type="synonym">Chaenichthys aceratus</name>
    <dbReference type="NCBI Taxonomy" id="36190"/>
    <lineage>
        <taxon>Eukaryota</taxon>
        <taxon>Metazoa</taxon>
        <taxon>Chordata</taxon>
        <taxon>Craniata</taxon>
        <taxon>Vertebrata</taxon>
        <taxon>Euteleostomi</taxon>
        <taxon>Actinopterygii</taxon>
        <taxon>Neopterygii</taxon>
        <taxon>Teleostei</taxon>
        <taxon>Neoteleostei</taxon>
        <taxon>Acanthomorphata</taxon>
        <taxon>Eupercaria</taxon>
        <taxon>Perciformes</taxon>
        <taxon>Notothenioidei</taxon>
        <taxon>Channichthyidae</taxon>
        <taxon>Chaenocephalus</taxon>
    </lineage>
</organism>
<sequence>METLLKAPLHAFQQRDEVNFEMDLVEKTMIFSDNAFMDMTQSQTINIASSAELLESIPHQNHDVLPARGEKTFMFGARDASRDMTPSVPALLPTSMNLNSTVEKSNISSAMPLLHPGYENCFSKISGPSVNPLTTRTTPAAGISSEKGNISMAQMKTFCVDEENRFPTSAVKNKSLNTSRKIGDFSYGSAISPQDDLSMDMTEAQTGRILRSTDDDDDDPFQCLFPTQEMYSQHENRTPQTAGKTKQQPISKTPASFNPKDMISGRNRSMPAQRHRVTLGTKDECRDKTIMFSASDKFMNMTQSHPVNIASGSLAHRKQNIERSPPCGKIDERKRENTGPTGSEEPFQFMFPSHYMYTNSESVKKQEMTSGAKKSKVLGSSDHTGGEKTVRFNADDACMDVTRSHTVKIVSDLQLQPQPNLDFLPACGEKTVRFNADDACMDVTRSHTAKIDTNIQPQSQPNVDFLPARGEKTVRFNADDACMDVTRSHTVKIVSDLQLQPQPNLDFLPACGEKTVRFNADDACMDVTRSHTAKMYTNIQLQSQPKMDILLACGEKTVRFNTDDACMDVTRSHTVKIVSDLQLQPQPNLDFLPARGEKTVRFNADDACMDVTRSHTAKIDTNIQPQSQPNVDFIPARGEKTVGFNADDACMDVTRSHSVNIATDLKQQPHKNVDFLPACVQKTMGFSANDAAQDVTRSRTVNISTDFEPKSYQNVESLPACGEKTVKFNATDAAMDVTQFLAVNIASNSESDPHLPHRESNILSTNENRDFPLSAKKTQQPLRNPSAHVLDNGFKNTLSIKSGANAVNTGEVAAAAGLQDTVNTNGPLRKQKPNVDTDNEAPGFISAVIEKPVNKTMTEDPQDDVSIDMTEAQTGSILGQTCTDEPPQCPQINEALGCLESINVPNALDSKETYIWKEPEPRNQTCTLPQKMESNPGAVVDAAPSRKSRRISLADIQSKVRRLSHMMNTAPDTVALDSCTAPVTGLGSEMDQNSMDKTAFLPVTEPAHEIGLLNTEENPQAQCLTQEEPSTTPYNLKTKQLMSRLSVGGFKAKLPQRNKPDDQKKESAAGEHTTTVNVTHQLSNFDDGVIDIFDEELGSYEDVSETLDIMSPPKATEKESATQDLYIQEILQDNLFQQDLSCSVNSKKRPLPEEENNPQDEKRWKTYNEAATEGETGLQSEVEECDGNITAAPSMTAHTPEYATSSHTASTRCEATFESSTASKQSLFESQLEDCTNDLPRTFEDGTVTVLEFLRFFNIHFVIHNNRESILPRRLQLDTDCTQMDLLKDKHINGPKMMVYETDVLNLKEMVEGSKERMQDLDRPLKIVNRALWEEVRNASGEELKTFGAKLKERNKLFRKMSKVQSHEMKEVLYSKLVLANLEEQQKLRGTIRKADEMMKSLDDCIHELQTELAAVEEKGFEDKPSLKSLQEDMQEATEALADNDRRIAELEMQRKQSSNKLNKLRTEKRSLESHVSLLDLLNEWKFAERSDNSTIYSFLHKTLDLQLLFEKPNENDADKSERKISHITFKFQLDDEKSKDHARLVHKLVSQYVEGNTDWVEKYPTSRHVPTLLHDVSLVVSRCRLLGEELRLLNMWGSLRFDILSISCVDTQVHIVFSCLKAFSKFEVIFSVSLIACHCVLKVQSFKNMIGNTTIQQIEVIVASFSPAKNVLTKIVKKLHETLLC</sequence>
<gene>
    <name evidence="1" type="ORF">KUCAC02_019472</name>
</gene>
<protein>
    <submittedName>
        <fullName evidence="1">Uncharacterized protein</fullName>
    </submittedName>
</protein>
<accession>A0ACB9VNG0</accession>
<keyword evidence="2" id="KW-1185">Reference proteome</keyword>
<evidence type="ECO:0000313" key="2">
    <source>
        <dbReference type="Proteomes" id="UP001057452"/>
    </source>
</evidence>
<reference evidence="1" key="1">
    <citation type="submission" date="2022-05" db="EMBL/GenBank/DDBJ databases">
        <title>Chromosome-level genome of Chaenocephalus aceratus.</title>
        <authorList>
            <person name="Park H."/>
        </authorList>
    </citation>
    <scope>NUCLEOTIDE SEQUENCE</scope>
    <source>
        <strain evidence="1">KU_202001</strain>
    </source>
</reference>